<dbReference type="AlphaFoldDB" id="A0A7W6NCE3"/>
<dbReference type="PANTHER" id="PTHR43767">
    <property type="entry name" value="LONG-CHAIN-FATTY-ACID--COA LIGASE"/>
    <property type="match status" value="1"/>
</dbReference>
<comment type="similarity">
    <text evidence="1">Belongs to the ATP-dependent AMP-binding enzyme family.</text>
</comment>
<dbReference type="SUPFAM" id="SSF56801">
    <property type="entry name" value="Acetyl-CoA synthetase-like"/>
    <property type="match status" value="1"/>
</dbReference>
<proteinExistence type="inferred from homology"/>
<sequence length="509" mass="56243">MLTGDMLRRSAERFPNKPAVLWQDASLSYTDLNRRANQLANALIDLGVAKGTKVGIVSRNRPEYATAFFGVARSGAVLVNVSVLYASEELQFVLSKADVEVLLIEDIFLDKVAAVRSQLPKLKSVIVIGQGADFQTFEGLLAQGSADYPDVHIGEDDPFSMTYTGGTTGRPKGVLCSHRNRMITAHTVVVEESIDERDVVGIVTPMFHVAALNIMFQPAMLVGATVTLLSKWNVADFAAMARRTKMTAAFMVPTQASMMVSDPDFDAANFAGFEKLSFAGAPMPDWVQRALLEKLPKLKLTQIYGQSEVGVLTALRHWYLPEKLSSIGRQAYNVDVAVVDPEGKPVKPGEIGEIVSRGENVMLEYYNEPEQTKAFFRHGWGWTGDVGTIDEAGFITLVDRSKDMIISGGENVYPKEIENVIYELPAVAECAVFGIPDDKWGEVPAAYVLLKSGQALGEEVLVEHCAKHLARFKRPRLVKFVTEFPKTPIGKIQKNVLREPYWKDREKKI</sequence>
<organism evidence="8 9">
    <name type="scientific">Devosia subaequoris</name>
    <dbReference type="NCBI Taxonomy" id="395930"/>
    <lineage>
        <taxon>Bacteria</taxon>
        <taxon>Pseudomonadati</taxon>
        <taxon>Pseudomonadota</taxon>
        <taxon>Alphaproteobacteria</taxon>
        <taxon>Hyphomicrobiales</taxon>
        <taxon>Devosiaceae</taxon>
        <taxon>Devosia</taxon>
    </lineage>
</organism>
<evidence type="ECO:0000256" key="4">
    <source>
        <dbReference type="ARBA" id="ARBA00066616"/>
    </source>
</evidence>
<dbReference type="EMBL" id="JACIEW010000009">
    <property type="protein sequence ID" value="MBB4053559.1"/>
    <property type="molecule type" value="Genomic_DNA"/>
</dbReference>
<accession>A0A7W6NCE3</accession>
<dbReference type="GO" id="GO:0016878">
    <property type="term" value="F:acid-thiol ligase activity"/>
    <property type="evidence" value="ECO:0007669"/>
    <property type="project" value="UniProtKB-ARBA"/>
</dbReference>
<evidence type="ECO:0000256" key="3">
    <source>
        <dbReference type="ARBA" id="ARBA00051915"/>
    </source>
</evidence>
<keyword evidence="2 8" id="KW-0436">Ligase</keyword>
<reference evidence="8 9" key="1">
    <citation type="submission" date="2020-08" db="EMBL/GenBank/DDBJ databases">
        <title>Genomic Encyclopedia of Type Strains, Phase IV (KMG-IV): sequencing the most valuable type-strain genomes for metagenomic binning, comparative biology and taxonomic classification.</title>
        <authorList>
            <person name="Goeker M."/>
        </authorList>
    </citation>
    <scope>NUCLEOTIDE SEQUENCE [LARGE SCALE GENOMIC DNA]</scope>
    <source>
        <strain evidence="8 9">DSM 23447</strain>
    </source>
</reference>
<evidence type="ECO:0000313" key="8">
    <source>
        <dbReference type="EMBL" id="MBB4053559.1"/>
    </source>
</evidence>
<evidence type="ECO:0000259" key="6">
    <source>
        <dbReference type="Pfam" id="PF00501"/>
    </source>
</evidence>
<comment type="caution">
    <text evidence="8">The sequence shown here is derived from an EMBL/GenBank/DDBJ whole genome shotgun (WGS) entry which is preliminary data.</text>
</comment>
<dbReference type="InterPro" id="IPR045851">
    <property type="entry name" value="AMP-bd_C_sf"/>
</dbReference>
<comment type="catalytic activity">
    <reaction evidence="3">
        <text>3-(methylsulfanyl)propanoate + ATP + CoA = 3-(methylsulfanyl)propanoyl-CoA + AMP + diphosphate</text>
        <dbReference type="Rhea" id="RHEA:43052"/>
        <dbReference type="ChEBI" id="CHEBI:30616"/>
        <dbReference type="ChEBI" id="CHEBI:33019"/>
        <dbReference type="ChEBI" id="CHEBI:49016"/>
        <dbReference type="ChEBI" id="CHEBI:57287"/>
        <dbReference type="ChEBI" id="CHEBI:82815"/>
        <dbReference type="ChEBI" id="CHEBI:456215"/>
        <dbReference type="EC" id="6.2.1.44"/>
    </reaction>
    <physiologicalReaction direction="left-to-right" evidence="3">
        <dbReference type="Rhea" id="RHEA:43053"/>
    </physiologicalReaction>
</comment>
<evidence type="ECO:0000313" key="9">
    <source>
        <dbReference type="Proteomes" id="UP000547011"/>
    </source>
</evidence>
<feature type="domain" description="AMP-dependent synthetase/ligase" evidence="6">
    <location>
        <begin position="7"/>
        <end position="366"/>
    </location>
</feature>
<dbReference type="Pfam" id="PF13193">
    <property type="entry name" value="AMP-binding_C"/>
    <property type="match status" value="1"/>
</dbReference>
<feature type="domain" description="AMP-binding enzyme C-terminal" evidence="7">
    <location>
        <begin position="416"/>
        <end position="491"/>
    </location>
</feature>
<dbReference type="NCBIfam" id="NF004837">
    <property type="entry name" value="PRK06187.1"/>
    <property type="match status" value="1"/>
</dbReference>
<dbReference type="InterPro" id="IPR042099">
    <property type="entry name" value="ANL_N_sf"/>
</dbReference>
<evidence type="ECO:0000256" key="1">
    <source>
        <dbReference type="ARBA" id="ARBA00006432"/>
    </source>
</evidence>
<dbReference type="FunFam" id="3.30.300.30:FF:000008">
    <property type="entry name" value="2,3-dihydroxybenzoate-AMP ligase"/>
    <property type="match status" value="1"/>
</dbReference>
<protein>
    <recommendedName>
        <fullName evidence="5">3-methylmercaptopropionyl-CoA ligase</fullName>
        <ecNumber evidence="4">6.2.1.44</ecNumber>
    </recommendedName>
</protein>
<dbReference type="RefSeq" id="WP_183312344.1">
    <property type="nucleotide sequence ID" value="NZ_JACIEW010000009.1"/>
</dbReference>
<gene>
    <name evidence="8" type="ORF">GGR20_003221</name>
</gene>
<evidence type="ECO:0000256" key="5">
    <source>
        <dbReference type="ARBA" id="ARBA00067668"/>
    </source>
</evidence>
<dbReference type="PROSITE" id="PS00455">
    <property type="entry name" value="AMP_BINDING"/>
    <property type="match status" value="1"/>
</dbReference>
<name>A0A7W6NCE3_9HYPH</name>
<keyword evidence="9" id="KW-1185">Reference proteome</keyword>
<dbReference type="Pfam" id="PF00501">
    <property type="entry name" value="AMP-binding"/>
    <property type="match status" value="1"/>
</dbReference>
<dbReference type="PANTHER" id="PTHR43767:SF1">
    <property type="entry name" value="NONRIBOSOMAL PEPTIDE SYNTHASE PES1 (EUROFUNG)-RELATED"/>
    <property type="match status" value="1"/>
</dbReference>
<dbReference type="InterPro" id="IPR025110">
    <property type="entry name" value="AMP-bd_C"/>
</dbReference>
<evidence type="ECO:0000259" key="7">
    <source>
        <dbReference type="Pfam" id="PF13193"/>
    </source>
</evidence>
<dbReference type="InterPro" id="IPR020845">
    <property type="entry name" value="AMP-binding_CS"/>
</dbReference>
<dbReference type="InterPro" id="IPR050237">
    <property type="entry name" value="ATP-dep_AMP-bd_enzyme"/>
</dbReference>
<dbReference type="InterPro" id="IPR000873">
    <property type="entry name" value="AMP-dep_synth/lig_dom"/>
</dbReference>
<dbReference type="Gene3D" id="3.30.300.30">
    <property type="match status" value="1"/>
</dbReference>
<evidence type="ECO:0000256" key="2">
    <source>
        <dbReference type="ARBA" id="ARBA00022598"/>
    </source>
</evidence>
<dbReference type="Gene3D" id="3.40.50.12780">
    <property type="entry name" value="N-terminal domain of ligase-like"/>
    <property type="match status" value="1"/>
</dbReference>
<dbReference type="Proteomes" id="UP000547011">
    <property type="component" value="Unassembled WGS sequence"/>
</dbReference>
<dbReference type="EC" id="6.2.1.44" evidence="4"/>